<dbReference type="InterPro" id="IPR036095">
    <property type="entry name" value="PTS_EIIB-like_sf"/>
</dbReference>
<dbReference type="NCBIfam" id="TIGR00829">
    <property type="entry name" value="FRU"/>
    <property type="match status" value="1"/>
</dbReference>
<evidence type="ECO:0000256" key="2">
    <source>
        <dbReference type="ARBA" id="ARBA00022553"/>
    </source>
</evidence>
<dbReference type="Proteomes" id="UP001230220">
    <property type="component" value="Unassembled WGS sequence"/>
</dbReference>
<dbReference type="PROSITE" id="PS51099">
    <property type="entry name" value="PTS_EIIB_TYPE_2"/>
    <property type="match status" value="1"/>
</dbReference>
<evidence type="ECO:0000256" key="6">
    <source>
        <dbReference type="ARBA" id="ARBA00022777"/>
    </source>
</evidence>
<keyword evidence="2" id="KW-0597">Phosphoprotein</keyword>
<evidence type="ECO:0000313" key="8">
    <source>
        <dbReference type="EMBL" id="MDQ0360296.1"/>
    </source>
</evidence>
<evidence type="ECO:0000256" key="4">
    <source>
        <dbReference type="ARBA" id="ARBA00022679"/>
    </source>
</evidence>
<evidence type="ECO:0000256" key="5">
    <source>
        <dbReference type="ARBA" id="ARBA00022683"/>
    </source>
</evidence>
<dbReference type="PANTHER" id="PTHR30505">
    <property type="entry name" value="FRUCTOSE-LIKE PERMEASE"/>
    <property type="match status" value="1"/>
</dbReference>
<comment type="caution">
    <text evidence="8">The sequence shown here is derived from an EMBL/GenBank/DDBJ whole genome shotgun (WGS) entry which is preliminary data.</text>
</comment>
<reference evidence="8 9" key="1">
    <citation type="submission" date="2023-07" db="EMBL/GenBank/DDBJ databases">
        <title>Genomic Encyclopedia of Type Strains, Phase IV (KMG-IV): sequencing the most valuable type-strain genomes for metagenomic binning, comparative biology and taxonomic classification.</title>
        <authorList>
            <person name="Goeker M."/>
        </authorList>
    </citation>
    <scope>NUCLEOTIDE SEQUENCE [LARGE SCALE GENOMIC DNA]</scope>
    <source>
        <strain evidence="8 9">DSM 16784</strain>
    </source>
</reference>
<dbReference type="InterPro" id="IPR050864">
    <property type="entry name" value="Bacterial_PTS_Sugar_Transport"/>
</dbReference>
<dbReference type="CDD" id="cd05569">
    <property type="entry name" value="PTS_IIB_fructose"/>
    <property type="match status" value="1"/>
</dbReference>
<dbReference type="RefSeq" id="WP_307406079.1">
    <property type="nucleotide sequence ID" value="NZ_JAUSUR010000001.1"/>
</dbReference>
<keyword evidence="6" id="KW-0418">Kinase</keyword>
<keyword evidence="5" id="KW-0598">Phosphotransferase system</keyword>
<dbReference type="PANTHER" id="PTHR30505:SF0">
    <property type="entry name" value="FRUCTOSE-LIKE PTS SYSTEM EIIBC COMPONENT-RELATED"/>
    <property type="match status" value="1"/>
</dbReference>
<keyword evidence="1" id="KW-0813">Transport</keyword>
<sequence length="103" mass="11247">MKVVAIAACPAGLMHTFMAAKAIKKLGAKKGFEVTVETQSASGVESELRSQDIMEADCVLLAIDTAVEGMERFKDKKIVKTDTTKILKKPDDIYKQMIEIIGD</sequence>
<feature type="domain" description="PTS EIIB type-2" evidence="7">
    <location>
        <begin position="1"/>
        <end position="99"/>
    </location>
</feature>
<evidence type="ECO:0000313" key="9">
    <source>
        <dbReference type="Proteomes" id="UP001230220"/>
    </source>
</evidence>
<evidence type="ECO:0000256" key="3">
    <source>
        <dbReference type="ARBA" id="ARBA00022597"/>
    </source>
</evidence>
<keyword evidence="4" id="KW-0808">Transferase</keyword>
<accession>A0ABU0E0E0</accession>
<dbReference type="EMBL" id="JAUSUR010000001">
    <property type="protein sequence ID" value="MDQ0360296.1"/>
    <property type="molecule type" value="Genomic_DNA"/>
</dbReference>
<gene>
    <name evidence="8" type="ORF">J2S15_001027</name>
</gene>
<keyword evidence="3" id="KW-0762">Sugar transport</keyword>
<organism evidence="8 9">
    <name type="scientific">Breznakia pachnodae</name>
    <dbReference type="NCBI Taxonomy" id="265178"/>
    <lineage>
        <taxon>Bacteria</taxon>
        <taxon>Bacillati</taxon>
        <taxon>Bacillota</taxon>
        <taxon>Erysipelotrichia</taxon>
        <taxon>Erysipelotrichales</taxon>
        <taxon>Erysipelotrichaceae</taxon>
        <taxon>Breznakia</taxon>
    </lineage>
</organism>
<keyword evidence="9" id="KW-1185">Reference proteome</keyword>
<dbReference type="Pfam" id="PF02302">
    <property type="entry name" value="PTS_IIB"/>
    <property type="match status" value="1"/>
</dbReference>
<dbReference type="InterPro" id="IPR013011">
    <property type="entry name" value="PTS_EIIB_2"/>
</dbReference>
<protein>
    <submittedName>
        <fullName evidence="8">Fructose-specific phosphotransferase system IIB component</fullName>
    </submittedName>
</protein>
<dbReference type="InterPro" id="IPR003353">
    <property type="entry name" value="PTS_IIB_fruc"/>
</dbReference>
<dbReference type="SUPFAM" id="SSF52794">
    <property type="entry name" value="PTS system IIB component-like"/>
    <property type="match status" value="1"/>
</dbReference>
<name>A0ABU0E0E0_9FIRM</name>
<dbReference type="InterPro" id="IPR003501">
    <property type="entry name" value="PTS_EIIB_2/3"/>
</dbReference>
<proteinExistence type="predicted"/>
<dbReference type="Gene3D" id="3.40.50.2300">
    <property type="match status" value="1"/>
</dbReference>
<evidence type="ECO:0000259" key="7">
    <source>
        <dbReference type="PROSITE" id="PS51099"/>
    </source>
</evidence>
<evidence type="ECO:0000256" key="1">
    <source>
        <dbReference type="ARBA" id="ARBA00022448"/>
    </source>
</evidence>